<evidence type="ECO:0000256" key="3">
    <source>
        <dbReference type="ARBA" id="ARBA00022692"/>
    </source>
</evidence>
<evidence type="ECO:0008006" key="9">
    <source>
        <dbReference type="Google" id="ProtNLM"/>
    </source>
</evidence>
<feature type="non-terminal residue" evidence="7">
    <location>
        <position position="1"/>
    </location>
</feature>
<evidence type="ECO:0000313" key="8">
    <source>
        <dbReference type="Proteomes" id="UP000019140"/>
    </source>
</evidence>
<dbReference type="PANTHER" id="PTHR43370:SF1">
    <property type="entry name" value="GUANOSINE ABC TRANSPORTER PERMEASE PROTEIN NUPQ"/>
    <property type="match status" value="1"/>
</dbReference>
<comment type="subcellular location">
    <subcellularLocation>
        <location evidence="1">Cell membrane</location>
        <topology evidence="1">Multi-pass membrane protein</topology>
    </subcellularLocation>
</comment>
<sequence>STLRFARLSQLVIGSQWVFASCGAIWIITGILALVSSPSSRLLTLSLGLNTLGFVTVILIWASMGRRLEVLGILTQSIRLATPIALGALAGVLCERCGVINIAIEGMMLSAACLGFTVALYAQHIWIGVLAAIISGAVMAAFHAILTIHWRVDQIISGTVINMLAVGLTGFIRRTVLLHNLREAPAVLPRWPVPGLSEVPVLGKLFFLHQPLVYLMFVLVLVVHVVLFYTRWGLRTRAVGEHPQAADTVGIRVFVVRYRNVIAGGMIAGLGGAWFSLETVGNFEDLMTNGKGFIALAAMIFGKWTPLGALGGALLFGFADALQIKLQIAGVKVPYQFLSMTPYVVTMIVLAGVIGRARPPAAIGVPYEKHT</sequence>
<keyword evidence="8" id="KW-1185">Reference proteome</keyword>
<evidence type="ECO:0000256" key="1">
    <source>
        <dbReference type="ARBA" id="ARBA00004651"/>
    </source>
</evidence>
<feature type="transmembrane region" description="Helical" evidence="6">
    <location>
        <begin position="42"/>
        <end position="64"/>
    </location>
</feature>
<feature type="transmembrane region" description="Helical" evidence="6">
    <location>
        <begin position="212"/>
        <end position="230"/>
    </location>
</feature>
<organism evidence="7 8">
    <name type="scientific">Candidatus Entotheonella gemina</name>
    <dbReference type="NCBI Taxonomy" id="1429439"/>
    <lineage>
        <taxon>Bacteria</taxon>
        <taxon>Pseudomonadati</taxon>
        <taxon>Nitrospinota/Tectimicrobiota group</taxon>
        <taxon>Candidatus Tectimicrobiota</taxon>
        <taxon>Candidatus Entotheonellia</taxon>
        <taxon>Candidatus Entotheonellales</taxon>
        <taxon>Candidatus Entotheonellaceae</taxon>
        <taxon>Candidatus Entotheonella</taxon>
    </lineage>
</organism>
<dbReference type="PANTHER" id="PTHR43370">
    <property type="entry name" value="SUGAR ABC TRANSPORTER INTEGRAL MEMBRANE PROTEIN-RELATED"/>
    <property type="match status" value="1"/>
</dbReference>
<dbReference type="AlphaFoldDB" id="W4LC06"/>
<evidence type="ECO:0000256" key="4">
    <source>
        <dbReference type="ARBA" id="ARBA00022989"/>
    </source>
</evidence>
<dbReference type="CDD" id="cd06580">
    <property type="entry name" value="TM_PBP1_transp_TpRbsC_like"/>
    <property type="match status" value="1"/>
</dbReference>
<dbReference type="GO" id="GO:0022857">
    <property type="term" value="F:transmembrane transporter activity"/>
    <property type="evidence" value="ECO:0007669"/>
    <property type="project" value="InterPro"/>
</dbReference>
<evidence type="ECO:0000256" key="2">
    <source>
        <dbReference type="ARBA" id="ARBA00022475"/>
    </source>
</evidence>
<proteinExistence type="predicted"/>
<name>W4LC06_9BACT</name>
<dbReference type="InterPro" id="IPR001851">
    <property type="entry name" value="ABC_transp_permease"/>
</dbReference>
<feature type="transmembrane region" description="Helical" evidence="6">
    <location>
        <begin position="70"/>
        <end position="92"/>
    </location>
</feature>
<reference evidence="7 8" key="1">
    <citation type="journal article" date="2014" name="Nature">
        <title>An environmental bacterial taxon with a large and distinct metabolic repertoire.</title>
        <authorList>
            <person name="Wilson M.C."/>
            <person name="Mori T."/>
            <person name="Ruckert C."/>
            <person name="Uria A.R."/>
            <person name="Helf M.J."/>
            <person name="Takada K."/>
            <person name="Gernert C."/>
            <person name="Steffens U.A."/>
            <person name="Heycke N."/>
            <person name="Schmitt S."/>
            <person name="Rinke C."/>
            <person name="Helfrich E.J."/>
            <person name="Brachmann A.O."/>
            <person name="Gurgui C."/>
            <person name="Wakimoto T."/>
            <person name="Kracht M."/>
            <person name="Crusemann M."/>
            <person name="Hentschel U."/>
            <person name="Abe I."/>
            <person name="Matsunaga S."/>
            <person name="Kalinowski J."/>
            <person name="Takeyama H."/>
            <person name="Piel J."/>
        </authorList>
    </citation>
    <scope>NUCLEOTIDE SEQUENCE [LARGE SCALE GENOMIC DNA]</scope>
    <source>
        <strain evidence="8">TSY2</strain>
    </source>
</reference>
<feature type="transmembrane region" description="Helical" evidence="6">
    <location>
        <begin position="125"/>
        <end position="148"/>
    </location>
</feature>
<dbReference type="HOGENOM" id="CLU_040769_1_0_7"/>
<gene>
    <name evidence="7" type="ORF">ETSY2_48000</name>
</gene>
<keyword evidence="4 6" id="KW-1133">Transmembrane helix</keyword>
<feature type="transmembrane region" description="Helical" evidence="6">
    <location>
        <begin position="155"/>
        <end position="172"/>
    </location>
</feature>
<evidence type="ECO:0000313" key="7">
    <source>
        <dbReference type="EMBL" id="ETW95522.1"/>
    </source>
</evidence>
<accession>W4LC06</accession>
<dbReference type="GO" id="GO:0005886">
    <property type="term" value="C:plasma membrane"/>
    <property type="evidence" value="ECO:0007669"/>
    <property type="project" value="UniProtKB-SubCell"/>
</dbReference>
<protein>
    <recommendedName>
        <fullName evidence="9">ABC transporter permease</fullName>
    </recommendedName>
</protein>
<evidence type="ECO:0000256" key="6">
    <source>
        <dbReference type="SAM" id="Phobius"/>
    </source>
</evidence>
<keyword evidence="3 6" id="KW-0812">Transmembrane</keyword>
<feature type="transmembrane region" description="Helical" evidence="6">
    <location>
        <begin position="17"/>
        <end position="35"/>
    </location>
</feature>
<dbReference type="EMBL" id="AZHX01002305">
    <property type="protein sequence ID" value="ETW95522.1"/>
    <property type="molecule type" value="Genomic_DNA"/>
</dbReference>
<evidence type="ECO:0000256" key="5">
    <source>
        <dbReference type="ARBA" id="ARBA00023136"/>
    </source>
</evidence>
<feature type="transmembrane region" description="Helical" evidence="6">
    <location>
        <begin position="261"/>
        <end position="281"/>
    </location>
</feature>
<dbReference type="Pfam" id="PF02653">
    <property type="entry name" value="BPD_transp_2"/>
    <property type="match status" value="1"/>
</dbReference>
<feature type="transmembrane region" description="Helical" evidence="6">
    <location>
        <begin position="337"/>
        <end position="357"/>
    </location>
</feature>
<feature type="transmembrane region" description="Helical" evidence="6">
    <location>
        <begin position="293"/>
        <end position="316"/>
    </location>
</feature>
<comment type="caution">
    <text evidence="7">The sequence shown here is derived from an EMBL/GenBank/DDBJ whole genome shotgun (WGS) entry which is preliminary data.</text>
</comment>
<keyword evidence="5 6" id="KW-0472">Membrane</keyword>
<keyword evidence="2" id="KW-1003">Cell membrane</keyword>
<dbReference type="Proteomes" id="UP000019140">
    <property type="component" value="Unassembled WGS sequence"/>
</dbReference>
<feature type="transmembrane region" description="Helical" evidence="6">
    <location>
        <begin position="99"/>
        <end position="119"/>
    </location>
</feature>